<dbReference type="AlphaFoldDB" id="A0A2U3R6X3"/>
<accession>A0A2U3R6X3</accession>
<name>A0A2U3R6X3_ORITS</name>
<keyword evidence="2" id="KW-1185">Reference proteome</keyword>
<evidence type="ECO:0000313" key="1">
    <source>
        <dbReference type="EMBL" id="SPR08963.1"/>
    </source>
</evidence>
<reference evidence="2" key="1">
    <citation type="submission" date="2018-03" db="EMBL/GenBank/DDBJ databases">
        <authorList>
            <person name="Batty M. E."/>
            <person name="Batty M E."/>
        </authorList>
    </citation>
    <scope>NUCLEOTIDE SEQUENCE [LARGE SCALE GENOMIC DNA]</scope>
    <source>
        <strain evidence="2">Gilliam</strain>
    </source>
</reference>
<sequence>MVFIINIFEVFSINNFLNIFWKKVLDINGREKISFEKVSKYFVIGKNTVFVFSKNIL</sequence>
<protein>
    <submittedName>
        <fullName evidence="1">Transposase</fullName>
    </submittedName>
</protein>
<proteinExistence type="predicted"/>
<organism evidence="1 2">
    <name type="scientific">Orientia tsutsugamushi str. Gilliam</name>
    <dbReference type="NCBI Taxonomy" id="1359184"/>
    <lineage>
        <taxon>Bacteria</taxon>
        <taxon>Pseudomonadati</taxon>
        <taxon>Pseudomonadota</taxon>
        <taxon>Alphaproteobacteria</taxon>
        <taxon>Rickettsiales</taxon>
        <taxon>Rickettsiaceae</taxon>
        <taxon>Rickettsieae</taxon>
        <taxon>Orientia</taxon>
    </lineage>
</organism>
<dbReference type="EMBL" id="LS398551">
    <property type="protein sequence ID" value="SPR08963.1"/>
    <property type="molecule type" value="Genomic_DNA"/>
</dbReference>
<gene>
    <name evidence="1" type="ORF">GILLIAM_01805</name>
</gene>
<dbReference type="Proteomes" id="UP000244959">
    <property type="component" value="Chromosome I"/>
</dbReference>
<evidence type="ECO:0000313" key="2">
    <source>
        <dbReference type="Proteomes" id="UP000244959"/>
    </source>
</evidence>